<feature type="binding site" evidence="4 6">
    <location>
        <position position="302"/>
    </location>
    <ligand>
        <name>substrate</name>
    </ligand>
</feature>
<dbReference type="RefSeq" id="WP_121927579.1">
    <property type="nucleotide sequence ID" value="NZ_JAACBW010000010.1"/>
</dbReference>
<evidence type="ECO:0000256" key="5">
    <source>
        <dbReference type="PIRSR" id="PIRSR600821-50"/>
    </source>
</evidence>
<dbReference type="NCBIfam" id="TIGR00492">
    <property type="entry name" value="alr"/>
    <property type="match status" value="1"/>
</dbReference>
<dbReference type="Pfam" id="PF01168">
    <property type="entry name" value="Ala_racemase_N"/>
    <property type="match status" value="1"/>
</dbReference>
<dbReference type="PRINTS" id="PR00992">
    <property type="entry name" value="ALARACEMASE"/>
</dbReference>
<dbReference type="AlphaFoldDB" id="A0A3M0GF83"/>
<dbReference type="InterPro" id="IPR020622">
    <property type="entry name" value="Ala_racemase_pyridoxalP-BS"/>
</dbReference>
<evidence type="ECO:0000313" key="8">
    <source>
        <dbReference type="EMBL" id="MBM0243186.1"/>
    </source>
</evidence>
<dbReference type="CDD" id="cd00430">
    <property type="entry name" value="PLPDE_III_AR"/>
    <property type="match status" value="1"/>
</dbReference>
<evidence type="ECO:0000256" key="4">
    <source>
        <dbReference type="HAMAP-Rule" id="MF_01201"/>
    </source>
</evidence>
<dbReference type="PANTHER" id="PTHR30511">
    <property type="entry name" value="ALANINE RACEMASE"/>
    <property type="match status" value="1"/>
</dbReference>
<feature type="active site" description="Proton acceptor; specific for D-alanine" evidence="4">
    <location>
        <position position="33"/>
    </location>
</feature>
<evidence type="ECO:0000256" key="6">
    <source>
        <dbReference type="PIRSR" id="PIRSR600821-52"/>
    </source>
</evidence>
<name>A0A3M0GF83_9CORY</name>
<comment type="similarity">
    <text evidence="4">Belongs to the alanine racemase family.</text>
</comment>
<keyword evidence="3 4" id="KW-0413">Isomerase</keyword>
<keyword evidence="2 4" id="KW-0663">Pyridoxal phosphate</keyword>
<dbReference type="FunFam" id="3.20.20.10:FF:000002">
    <property type="entry name" value="Alanine racemase"/>
    <property type="match status" value="1"/>
</dbReference>
<dbReference type="GO" id="GO:0030170">
    <property type="term" value="F:pyridoxal phosphate binding"/>
    <property type="evidence" value="ECO:0007669"/>
    <property type="project" value="UniProtKB-UniRule"/>
</dbReference>
<feature type="modified residue" description="N6-(pyridoxal phosphate)lysine" evidence="4 5">
    <location>
        <position position="33"/>
    </location>
</feature>
<organism evidence="9 10">
    <name type="scientific">Corynebacterium macginleyi</name>
    <dbReference type="NCBI Taxonomy" id="38290"/>
    <lineage>
        <taxon>Bacteria</taxon>
        <taxon>Bacillati</taxon>
        <taxon>Actinomycetota</taxon>
        <taxon>Actinomycetes</taxon>
        <taxon>Mycobacteriales</taxon>
        <taxon>Corynebacteriaceae</taxon>
        <taxon>Corynebacterium</taxon>
    </lineage>
</organism>
<dbReference type="Proteomes" id="UP000270649">
    <property type="component" value="Unassembled WGS sequence"/>
</dbReference>
<gene>
    <name evidence="9" type="ORF">D9543_03900</name>
    <name evidence="8" type="ORF">GWO63_002565</name>
</gene>
<dbReference type="EMBL" id="JAACBX020000001">
    <property type="protein sequence ID" value="MBM0243186.1"/>
    <property type="molecule type" value="Genomic_DNA"/>
</dbReference>
<evidence type="ECO:0000313" key="11">
    <source>
        <dbReference type="Proteomes" id="UP001518680"/>
    </source>
</evidence>
<comment type="function">
    <text evidence="4">Catalyzes the interconversion of L-alanine and D-alanine. May also act on other amino acids.</text>
</comment>
<dbReference type="SMART" id="SM01005">
    <property type="entry name" value="Ala_racemase_C"/>
    <property type="match status" value="1"/>
</dbReference>
<dbReference type="SUPFAM" id="SSF51419">
    <property type="entry name" value="PLP-binding barrel"/>
    <property type="match status" value="1"/>
</dbReference>
<evidence type="ECO:0000256" key="1">
    <source>
        <dbReference type="ARBA" id="ARBA00001933"/>
    </source>
</evidence>
<dbReference type="PROSITE" id="PS00395">
    <property type="entry name" value="ALANINE_RACEMASE"/>
    <property type="match status" value="1"/>
</dbReference>
<dbReference type="SUPFAM" id="SSF50621">
    <property type="entry name" value="Alanine racemase C-terminal domain-like"/>
    <property type="match status" value="1"/>
</dbReference>
<comment type="catalytic activity">
    <reaction evidence="4">
        <text>L-alanine = D-alanine</text>
        <dbReference type="Rhea" id="RHEA:20249"/>
        <dbReference type="ChEBI" id="CHEBI:57416"/>
        <dbReference type="ChEBI" id="CHEBI:57972"/>
        <dbReference type="EC" id="5.1.1.1"/>
    </reaction>
</comment>
<evidence type="ECO:0000259" key="7">
    <source>
        <dbReference type="SMART" id="SM01005"/>
    </source>
</evidence>
<dbReference type="InterPro" id="IPR001608">
    <property type="entry name" value="Ala_racemase_N"/>
</dbReference>
<dbReference type="Gene3D" id="3.20.20.10">
    <property type="entry name" value="Alanine racemase"/>
    <property type="match status" value="1"/>
</dbReference>
<evidence type="ECO:0000313" key="10">
    <source>
        <dbReference type="Proteomes" id="UP000270649"/>
    </source>
</evidence>
<accession>A0A3M0GF83</accession>
<dbReference type="EC" id="5.1.1.1" evidence="4"/>
<reference evidence="9 10" key="1">
    <citation type="submission" date="2018-10" db="EMBL/GenBank/DDBJ databases">
        <title>Corynebacterium macginleyi genome sequencing and assembly of the type strain and two clinical samples.</title>
        <authorList>
            <person name="Bernier A.-M."/>
            <person name="Bernard K."/>
        </authorList>
    </citation>
    <scope>NUCLEOTIDE SEQUENCE [LARGE SCALE GENOMIC DNA]</scope>
    <source>
        <strain evidence="9 10">NML 120205</strain>
    </source>
</reference>
<sequence>MLKTTIDLAAIARNVQLIKEKIGPDVKLMCVVKADAYGHGMEKVVPVMLRAGADSFGVATLTEAVQLRRMGVDLPIAAWIWQTDQVLEEALACGVQIAVNSPAQAHKLVEAEIPAEVYIKVETGMHRAGVDKADWEEVFVLLRDAPHIAVQGLMSHFACADDPDNAHNDAQEKEFRRALDAARAAGLECPVNHLANSSATLSRPSAHFEQVRVGLACYGLEPIAGRDHGLIPAMTWSGNVCGLKPIDRGEATSYGCTWSADKPGFLATVDCGYADGLPRAYQGHLQVGIGGRLYPQVGRVCMDQIMVDLGDNPHGIALGDEATIFGHGGMSATELAGAVGTINYEVVCRPTGRTQREYLGESDAP</sequence>
<dbReference type="InterPro" id="IPR009006">
    <property type="entry name" value="Ala_racemase/Decarboxylase_C"/>
</dbReference>
<dbReference type="Gene3D" id="2.40.37.10">
    <property type="entry name" value="Lyase, Ornithine Decarboxylase, Chain A, domain 1"/>
    <property type="match status" value="1"/>
</dbReference>
<dbReference type="GO" id="GO:0005829">
    <property type="term" value="C:cytosol"/>
    <property type="evidence" value="ECO:0007669"/>
    <property type="project" value="TreeGrafter"/>
</dbReference>
<evidence type="ECO:0000256" key="3">
    <source>
        <dbReference type="ARBA" id="ARBA00023235"/>
    </source>
</evidence>
<feature type="domain" description="Alanine racemase C-terminal" evidence="7">
    <location>
        <begin position="233"/>
        <end position="359"/>
    </location>
</feature>
<protein>
    <recommendedName>
        <fullName evidence="4">Alanine racemase</fullName>
        <ecNumber evidence="4">5.1.1.1</ecNumber>
    </recommendedName>
</protein>
<keyword evidence="11" id="KW-1185">Reference proteome</keyword>
<dbReference type="PANTHER" id="PTHR30511:SF0">
    <property type="entry name" value="ALANINE RACEMASE, CATABOLIC-RELATED"/>
    <property type="match status" value="1"/>
</dbReference>
<comment type="caution">
    <text evidence="9">The sequence shown here is derived from an EMBL/GenBank/DDBJ whole genome shotgun (WGS) entry which is preliminary data.</text>
</comment>
<comment type="cofactor">
    <cofactor evidence="1 4 5">
        <name>pyridoxal 5'-phosphate</name>
        <dbReference type="ChEBI" id="CHEBI:597326"/>
    </cofactor>
</comment>
<dbReference type="Proteomes" id="UP001518680">
    <property type="component" value="Unassembled WGS sequence"/>
</dbReference>
<dbReference type="InterPro" id="IPR029066">
    <property type="entry name" value="PLP-binding_barrel"/>
</dbReference>
<dbReference type="HAMAP" id="MF_01201">
    <property type="entry name" value="Ala_racemase"/>
    <property type="match status" value="1"/>
</dbReference>
<dbReference type="InterPro" id="IPR011079">
    <property type="entry name" value="Ala_racemase_C"/>
</dbReference>
<feature type="active site" description="Proton acceptor; specific for L-alanine" evidence="4">
    <location>
        <position position="254"/>
    </location>
</feature>
<reference evidence="8 11" key="2">
    <citation type="submission" date="2021-01" db="EMBL/GenBank/DDBJ databases">
        <title>Complete genome sequences of Corynebacterium macginleyi strains isolated from infectious keratitis.</title>
        <authorList>
            <person name="Sagerfors S."/>
            <person name="Poehlein A."/>
            <person name="Soderquist B."/>
            <person name="Bruggemann H."/>
        </authorList>
    </citation>
    <scope>NUCLEOTIDE SEQUENCE [LARGE SCALE GENOMIC DNA]</scope>
    <source>
        <strain evidence="8 11">12T220</strain>
    </source>
</reference>
<proteinExistence type="inferred from homology"/>
<dbReference type="EMBL" id="REGC01000003">
    <property type="protein sequence ID" value="RMB63137.1"/>
    <property type="molecule type" value="Genomic_DNA"/>
</dbReference>
<dbReference type="UniPathway" id="UPA00042">
    <property type="reaction ID" value="UER00497"/>
</dbReference>
<evidence type="ECO:0000313" key="9">
    <source>
        <dbReference type="EMBL" id="RMB63137.1"/>
    </source>
</evidence>
<dbReference type="Pfam" id="PF00842">
    <property type="entry name" value="Ala_racemase_C"/>
    <property type="match status" value="1"/>
</dbReference>
<comment type="pathway">
    <text evidence="4">Amino-acid biosynthesis; D-alanine biosynthesis; D-alanine from L-alanine: step 1/1.</text>
</comment>
<dbReference type="GO" id="GO:0009252">
    <property type="term" value="P:peptidoglycan biosynthetic process"/>
    <property type="evidence" value="ECO:0007669"/>
    <property type="project" value="TreeGrafter"/>
</dbReference>
<evidence type="ECO:0000256" key="2">
    <source>
        <dbReference type="ARBA" id="ARBA00022898"/>
    </source>
</evidence>
<dbReference type="GO" id="GO:0030632">
    <property type="term" value="P:D-alanine biosynthetic process"/>
    <property type="evidence" value="ECO:0007669"/>
    <property type="project" value="UniProtKB-UniRule"/>
</dbReference>
<feature type="binding site" evidence="4 6">
    <location>
        <position position="127"/>
    </location>
    <ligand>
        <name>substrate</name>
    </ligand>
</feature>
<dbReference type="InterPro" id="IPR000821">
    <property type="entry name" value="Ala_racemase"/>
</dbReference>
<dbReference type="GO" id="GO:0008784">
    <property type="term" value="F:alanine racemase activity"/>
    <property type="evidence" value="ECO:0007669"/>
    <property type="project" value="UniProtKB-UniRule"/>
</dbReference>